<dbReference type="EMBL" id="LCJB01000056">
    <property type="protein sequence ID" value="KKT69501.1"/>
    <property type="molecule type" value="Genomic_DNA"/>
</dbReference>
<evidence type="ECO:0000313" key="2">
    <source>
        <dbReference type="EMBL" id="KKT69501.1"/>
    </source>
</evidence>
<keyword evidence="1" id="KW-1133">Transmembrane helix</keyword>
<evidence type="ECO:0000256" key="1">
    <source>
        <dbReference type="SAM" id="Phobius"/>
    </source>
</evidence>
<feature type="transmembrane region" description="Helical" evidence="1">
    <location>
        <begin position="66"/>
        <end position="88"/>
    </location>
</feature>
<proteinExistence type="predicted"/>
<dbReference type="AlphaFoldDB" id="A0A0G1JCY6"/>
<sequence length="137" mass="14786">MSQQIFKKTFISLLVFGLSFFPTLVLARSEAPQAVLGGSSNSPAAVVVSEGVSEVIPTFSTVQVELVYRIVRVLSVVFSILFINMILIGSFSYMVTSNDDKVLAARKQIIIGATGTIFFICLYLMATAAILRLEAGV</sequence>
<protein>
    <submittedName>
        <fullName evidence="2">Uncharacterized protein</fullName>
    </submittedName>
</protein>
<organism evidence="2 3">
    <name type="scientific">Candidatus Uhrbacteria bacterium GW2011_GWF2_44_350</name>
    <dbReference type="NCBI Taxonomy" id="1619000"/>
    <lineage>
        <taxon>Bacteria</taxon>
        <taxon>Candidatus Uhriibacteriota</taxon>
    </lineage>
</organism>
<comment type="caution">
    <text evidence="2">The sequence shown here is derived from an EMBL/GenBank/DDBJ whole genome shotgun (WGS) entry which is preliminary data.</text>
</comment>
<dbReference type="Proteomes" id="UP000034154">
    <property type="component" value="Unassembled WGS sequence"/>
</dbReference>
<keyword evidence="1" id="KW-0812">Transmembrane</keyword>
<name>A0A0G1JCY6_9BACT</name>
<keyword evidence="1" id="KW-0472">Membrane</keyword>
<reference evidence="2 3" key="1">
    <citation type="journal article" date="2015" name="Nature">
        <title>rRNA introns, odd ribosomes, and small enigmatic genomes across a large radiation of phyla.</title>
        <authorList>
            <person name="Brown C.T."/>
            <person name="Hug L.A."/>
            <person name="Thomas B.C."/>
            <person name="Sharon I."/>
            <person name="Castelle C.J."/>
            <person name="Singh A."/>
            <person name="Wilkins M.J."/>
            <person name="Williams K.H."/>
            <person name="Banfield J.F."/>
        </authorList>
    </citation>
    <scope>NUCLEOTIDE SEQUENCE [LARGE SCALE GENOMIC DNA]</scope>
</reference>
<accession>A0A0G1JCY6</accession>
<feature type="transmembrane region" description="Helical" evidence="1">
    <location>
        <begin position="109"/>
        <end position="131"/>
    </location>
</feature>
<evidence type="ECO:0000313" key="3">
    <source>
        <dbReference type="Proteomes" id="UP000034154"/>
    </source>
</evidence>
<gene>
    <name evidence="2" type="ORF">UW63_C0056G0003</name>
</gene>